<dbReference type="Proteomes" id="UP001230504">
    <property type="component" value="Unassembled WGS sequence"/>
</dbReference>
<dbReference type="GeneID" id="85446785"/>
<organism evidence="2 3">
    <name type="scientific">Colletotrichum navitas</name>
    <dbReference type="NCBI Taxonomy" id="681940"/>
    <lineage>
        <taxon>Eukaryota</taxon>
        <taxon>Fungi</taxon>
        <taxon>Dikarya</taxon>
        <taxon>Ascomycota</taxon>
        <taxon>Pezizomycotina</taxon>
        <taxon>Sordariomycetes</taxon>
        <taxon>Hypocreomycetidae</taxon>
        <taxon>Glomerellales</taxon>
        <taxon>Glomerellaceae</taxon>
        <taxon>Colletotrichum</taxon>
        <taxon>Colletotrichum graminicola species complex</taxon>
    </lineage>
</organism>
<dbReference type="RefSeq" id="XP_060417332.1">
    <property type="nucleotide sequence ID" value="XM_060562545.1"/>
</dbReference>
<comment type="caution">
    <text evidence="2">The sequence shown here is derived from an EMBL/GenBank/DDBJ whole genome shotgun (WGS) entry which is preliminary data.</text>
</comment>
<dbReference type="PANTHER" id="PTHR14614">
    <property type="entry name" value="HEPATOCELLULAR CARCINOMA-ASSOCIATED ANTIGEN"/>
    <property type="match status" value="1"/>
</dbReference>
<gene>
    <name evidence="2" type="ORF">LY79DRAFT_65078</name>
</gene>
<reference evidence="2" key="1">
    <citation type="submission" date="2021-06" db="EMBL/GenBank/DDBJ databases">
        <title>Comparative genomics, transcriptomics and evolutionary studies reveal genomic signatures of adaptation to plant cell wall in hemibiotrophic fungi.</title>
        <authorList>
            <consortium name="DOE Joint Genome Institute"/>
            <person name="Baroncelli R."/>
            <person name="Diaz J.F."/>
            <person name="Benocci T."/>
            <person name="Peng M."/>
            <person name="Battaglia E."/>
            <person name="Haridas S."/>
            <person name="Andreopoulos W."/>
            <person name="Labutti K."/>
            <person name="Pangilinan J."/>
            <person name="Floch G.L."/>
            <person name="Makela M.R."/>
            <person name="Henrissat B."/>
            <person name="Grigoriev I.V."/>
            <person name="Crouch J.A."/>
            <person name="De Vries R.P."/>
            <person name="Sukno S.A."/>
            <person name="Thon M.R."/>
        </authorList>
    </citation>
    <scope>NUCLEOTIDE SEQUENCE</scope>
    <source>
        <strain evidence="2">CBS 125086</strain>
    </source>
</reference>
<evidence type="ECO:0000313" key="2">
    <source>
        <dbReference type="EMBL" id="KAK1596446.1"/>
    </source>
</evidence>
<evidence type="ECO:0000313" key="3">
    <source>
        <dbReference type="Proteomes" id="UP001230504"/>
    </source>
</evidence>
<protein>
    <recommendedName>
        <fullName evidence="4">Diaminohydroxyphosphoribosylamino-pyrimidine deaminase</fullName>
    </recommendedName>
</protein>
<dbReference type="InterPro" id="IPR029063">
    <property type="entry name" value="SAM-dependent_MTases_sf"/>
</dbReference>
<keyword evidence="3" id="KW-1185">Reference proteome</keyword>
<dbReference type="GO" id="GO:0032991">
    <property type="term" value="C:protein-containing complex"/>
    <property type="evidence" value="ECO:0007669"/>
    <property type="project" value="TreeGrafter"/>
</dbReference>
<dbReference type="EMBL" id="JAHLJV010000012">
    <property type="protein sequence ID" value="KAK1596446.1"/>
    <property type="molecule type" value="Genomic_DNA"/>
</dbReference>
<dbReference type="Pfam" id="PF10294">
    <property type="entry name" value="Methyltransf_16"/>
    <property type="match status" value="1"/>
</dbReference>
<feature type="compositionally biased region" description="Low complexity" evidence="1">
    <location>
        <begin position="149"/>
        <end position="161"/>
    </location>
</feature>
<dbReference type="AlphaFoldDB" id="A0AAD8Q5U1"/>
<dbReference type="GO" id="GO:0005829">
    <property type="term" value="C:cytosol"/>
    <property type="evidence" value="ECO:0007669"/>
    <property type="project" value="TreeGrafter"/>
</dbReference>
<proteinExistence type="predicted"/>
<feature type="region of interest" description="Disordered" evidence="1">
    <location>
        <begin position="145"/>
        <end position="186"/>
    </location>
</feature>
<dbReference type="SUPFAM" id="SSF53335">
    <property type="entry name" value="S-adenosyl-L-methionine-dependent methyltransferases"/>
    <property type="match status" value="1"/>
</dbReference>
<evidence type="ECO:0008006" key="4">
    <source>
        <dbReference type="Google" id="ProtNLM"/>
    </source>
</evidence>
<name>A0AAD8Q5U1_9PEZI</name>
<dbReference type="PANTHER" id="PTHR14614:SF109">
    <property type="entry name" value="RIBOSOMAL LYSINE N-METHYLTRANSFERASE 5"/>
    <property type="match status" value="1"/>
</dbReference>
<dbReference type="InterPro" id="IPR019410">
    <property type="entry name" value="Methyltransf_16"/>
</dbReference>
<dbReference type="GO" id="GO:0008757">
    <property type="term" value="F:S-adenosylmethionine-dependent methyltransferase activity"/>
    <property type="evidence" value="ECO:0007669"/>
    <property type="project" value="UniProtKB-ARBA"/>
</dbReference>
<sequence length="344" mass="37447">MAVKALISSLEDEILDPEEETFFLFSHEFRSSNLGMIDPKAAELSLTIAGRDFTIHQSPTILSSTRAGGTTGAVLWKVTPLFATYLSSPSSLFNPIFRSSSTILELGCGISPLTALLLAPRVSRYVLTDQPYVARIIQQNLEANPLPESTSSSSSKPSSFSSRRKRASAANPSSSSSGPGQDARADSPGVIAFRPFDWELDTPDPSLTGSPAARSFDALICCDCIYNEALVGPLVSATADLAHLRLRDQEDHAYARDAAGATGDHHNHYSASSTTTMTTDRSEPCVCIVAQQLRSPDVFEEWARAFHRDFRVWRVPSALLPEGLRIESEFVVHVGILREARVDF</sequence>
<accession>A0AAD8Q5U1</accession>
<dbReference type="Gene3D" id="3.40.50.150">
    <property type="entry name" value="Vaccinia Virus protein VP39"/>
    <property type="match status" value="1"/>
</dbReference>
<feature type="compositionally biased region" description="Low complexity" evidence="1">
    <location>
        <begin position="168"/>
        <end position="177"/>
    </location>
</feature>
<evidence type="ECO:0000256" key="1">
    <source>
        <dbReference type="SAM" id="MobiDB-lite"/>
    </source>
</evidence>